<sequence>MKRLLSVLLLLATLPSLAAEVDTVSIFSNAMNRAYRCVVIKPESYKKGKAAYPTVYLLHGLGGRYSDWVTKAPELKAAADRLNVLVVCPDGAVNSWYFDSPVDSSARFETYVGTEIPAYIDAHYRSIRARSARAISGLSMGGHGALFIGYRHPATFGAVGSMSGAVQLEYITAPMYGVEKRLGDTSNKARYREYSIFGVLNDKRSDSLALIVDCGTEDFIVEMSRALHKRLQELRIPHDYTERPGRHDWPYWNNAVQYQLLYFRNFFNRGKSSL</sequence>
<dbReference type="PANTHER" id="PTHR48098:SF1">
    <property type="entry name" value="DIACYLGLYCEROL ACYLTRANSFERASE_MYCOLYLTRANSFERASE AG85A"/>
    <property type="match status" value="1"/>
</dbReference>
<dbReference type="InterPro" id="IPR050583">
    <property type="entry name" value="Mycobacterial_A85_antigen"/>
</dbReference>
<feature type="chain" id="PRO_5020230181" evidence="1">
    <location>
        <begin position="19"/>
        <end position="274"/>
    </location>
</feature>
<proteinExistence type="predicted"/>
<organism evidence="2 3">
    <name type="scientific">Flaviaesturariibacter aridisoli</name>
    <dbReference type="NCBI Taxonomy" id="2545761"/>
    <lineage>
        <taxon>Bacteria</taxon>
        <taxon>Pseudomonadati</taxon>
        <taxon>Bacteroidota</taxon>
        <taxon>Chitinophagia</taxon>
        <taxon>Chitinophagales</taxon>
        <taxon>Chitinophagaceae</taxon>
        <taxon>Flaviaestuariibacter</taxon>
    </lineage>
</organism>
<evidence type="ECO:0000313" key="2">
    <source>
        <dbReference type="EMBL" id="TCZ70187.1"/>
    </source>
</evidence>
<dbReference type="GO" id="GO:0016747">
    <property type="term" value="F:acyltransferase activity, transferring groups other than amino-acyl groups"/>
    <property type="evidence" value="ECO:0007669"/>
    <property type="project" value="TreeGrafter"/>
</dbReference>
<evidence type="ECO:0000313" key="3">
    <source>
        <dbReference type="Proteomes" id="UP000295164"/>
    </source>
</evidence>
<comment type="caution">
    <text evidence="2">The sequence shown here is derived from an EMBL/GenBank/DDBJ whole genome shotgun (WGS) entry which is preliminary data.</text>
</comment>
<accession>A0A4R4DZM7</accession>
<dbReference type="Gene3D" id="3.40.50.1820">
    <property type="entry name" value="alpha/beta hydrolase"/>
    <property type="match status" value="1"/>
</dbReference>
<dbReference type="InterPro" id="IPR029058">
    <property type="entry name" value="AB_hydrolase_fold"/>
</dbReference>
<dbReference type="Pfam" id="PF00756">
    <property type="entry name" value="Esterase"/>
    <property type="match status" value="1"/>
</dbReference>
<gene>
    <name evidence="2" type="ORF">E0486_11560</name>
</gene>
<dbReference type="Proteomes" id="UP000295164">
    <property type="component" value="Unassembled WGS sequence"/>
</dbReference>
<protein>
    <submittedName>
        <fullName evidence="2">Esterase family protein</fullName>
    </submittedName>
</protein>
<reference evidence="2 3" key="1">
    <citation type="submission" date="2019-03" db="EMBL/GenBank/DDBJ databases">
        <authorList>
            <person name="Kim M.K.M."/>
        </authorList>
    </citation>
    <scope>NUCLEOTIDE SEQUENCE [LARGE SCALE GENOMIC DNA]</scope>
    <source>
        <strain evidence="2 3">17J68-15</strain>
    </source>
</reference>
<dbReference type="SUPFAM" id="SSF53474">
    <property type="entry name" value="alpha/beta-Hydrolases"/>
    <property type="match status" value="1"/>
</dbReference>
<dbReference type="PANTHER" id="PTHR48098">
    <property type="entry name" value="ENTEROCHELIN ESTERASE-RELATED"/>
    <property type="match status" value="1"/>
</dbReference>
<name>A0A4R4DZM7_9BACT</name>
<dbReference type="OrthoDB" id="9803578at2"/>
<evidence type="ECO:0000256" key="1">
    <source>
        <dbReference type="SAM" id="SignalP"/>
    </source>
</evidence>
<feature type="signal peptide" evidence="1">
    <location>
        <begin position="1"/>
        <end position="18"/>
    </location>
</feature>
<dbReference type="RefSeq" id="WP_131852334.1">
    <property type="nucleotide sequence ID" value="NZ_SKFH01000017.1"/>
</dbReference>
<dbReference type="InterPro" id="IPR000801">
    <property type="entry name" value="Esterase-like"/>
</dbReference>
<keyword evidence="3" id="KW-1185">Reference proteome</keyword>
<keyword evidence="1" id="KW-0732">Signal</keyword>
<dbReference type="AlphaFoldDB" id="A0A4R4DZM7"/>
<dbReference type="EMBL" id="SKFH01000017">
    <property type="protein sequence ID" value="TCZ70187.1"/>
    <property type="molecule type" value="Genomic_DNA"/>
</dbReference>